<comment type="similarity">
    <text evidence="1">Belongs to the LysR transcriptional regulatory family.</text>
</comment>
<dbReference type="InterPro" id="IPR036388">
    <property type="entry name" value="WH-like_DNA-bd_sf"/>
</dbReference>
<dbReference type="Gene3D" id="1.10.10.10">
    <property type="entry name" value="Winged helix-like DNA-binding domain superfamily/Winged helix DNA-binding domain"/>
    <property type="match status" value="1"/>
</dbReference>
<evidence type="ECO:0000256" key="1">
    <source>
        <dbReference type="ARBA" id="ARBA00009437"/>
    </source>
</evidence>
<evidence type="ECO:0000256" key="3">
    <source>
        <dbReference type="ARBA" id="ARBA00023125"/>
    </source>
</evidence>
<evidence type="ECO:0000256" key="2">
    <source>
        <dbReference type="ARBA" id="ARBA00023015"/>
    </source>
</evidence>
<accession>A0A424WE25</accession>
<keyword evidence="2" id="KW-0805">Transcription regulation</keyword>
<evidence type="ECO:0000313" key="6">
    <source>
        <dbReference type="EMBL" id="RPJ91502.1"/>
    </source>
</evidence>
<dbReference type="GO" id="GO:0003700">
    <property type="term" value="F:DNA-binding transcription factor activity"/>
    <property type="evidence" value="ECO:0007669"/>
    <property type="project" value="InterPro"/>
</dbReference>
<feature type="domain" description="HTH lysR-type" evidence="5">
    <location>
        <begin position="1"/>
        <end position="58"/>
    </location>
</feature>
<dbReference type="InterPro" id="IPR036390">
    <property type="entry name" value="WH_DNA-bd_sf"/>
</dbReference>
<dbReference type="Proteomes" id="UP000285324">
    <property type="component" value="Unassembled WGS sequence"/>
</dbReference>
<dbReference type="AlphaFoldDB" id="A0A424WE25"/>
<evidence type="ECO:0000259" key="5">
    <source>
        <dbReference type="PROSITE" id="PS50931"/>
    </source>
</evidence>
<dbReference type="RefSeq" id="WP_059373696.1">
    <property type="nucleotide sequence ID" value="NZ_CP061008.1"/>
</dbReference>
<dbReference type="OrthoDB" id="9133980at2"/>
<proteinExistence type="inferred from homology"/>
<dbReference type="GO" id="GO:0005829">
    <property type="term" value="C:cytosol"/>
    <property type="evidence" value="ECO:0007669"/>
    <property type="project" value="TreeGrafter"/>
</dbReference>
<dbReference type="SUPFAM" id="SSF46785">
    <property type="entry name" value="Winged helix' DNA-binding domain"/>
    <property type="match status" value="1"/>
</dbReference>
<evidence type="ECO:0000313" key="7">
    <source>
        <dbReference type="Proteomes" id="UP000285324"/>
    </source>
</evidence>
<dbReference type="GO" id="GO:0003677">
    <property type="term" value="F:DNA binding"/>
    <property type="evidence" value="ECO:0007669"/>
    <property type="project" value="UniProtKB-KW"/>
</dbReference>
<dbReference type="PRINTS" id="PR00039">
    <property type="entry name" value="HTHLYSR"/>
</dbReference>
<dbReference type="InterPro" id="IPR000847">
    <property type="entry name" value="LysR_HTH_N"/>
</dbReference>
<gene>
    <name evidence="6" type="ORF">DY367_12195</name>
</gene>
<dbReference type="SUPFAM" id="SSF53850">
    <property type="entry name" value="Periplasmic binding protein-like II"/>
    <property type="match status" value="1"/>
</dbReference>
<organism evidence="6 7">
    <name type="scientific">Alcaligenes xylosoxydans xylosoxydans</name>
    <name type="common">Achromobacter xylosoxidans</name>
    <dbReference type="NCBI Taxonomy" id="85698"/>
    <lineage>
        <taxon>Bacteria</taxon>
        <taxon>Pseudomonadati</taxon>
        <taxon>Pseudomonadota</taxon>
        <taxon>Betaproteobacteria</taxon>
        <taxon>Burkholderiales</taxon>
        <taxon>Alcaligenaceae</taxon>
        <taxon>Achromobacter</taxon>
    </lineage>
</organism>
<keyword evidence="4" id="KW-0804">Transcription</keyword>
<dbReference type="Pfam" id="PF03466">
    <property type="entry name" value="LysR_substrate"/>
    <property type="match status" value="1"/>
</dbReference>
<dbReference type="InterPro" id="IPR005119">
    <property type="entry name" value="LysR_subst-bd"/>
</dbReference>
<dbReference type="EMBL" id="QVXO01000015">
    <property type="protein sequence ID" value="RPJ91502.1"/>
    <property type="molecule type" value="Genomic_DNA"/>
</dbReference>
<dbReference type="FunFam" id="1.10.10.10:FF:000001">
    <property type="entry name" value="LysR family transcriptional regulator"/>
    <property type="match status" value="1"/>
</dbReference>
<name>A0A424WE25_ALCXX</name>
<dbReference type="PANTHER" id="PTHR30419:SF30">
    <property type="entry name" value="LYSR FAMILY TRANSCRIPTIONAL REGULATOR"/>
    <property type="match status" value="1"/>
</dbReference>
<sequence length="317" mass="34590">MNLRQLRAFALIAEHGSIRAAARALAVTQPAATRSLRELEQSVGVDLVRRSVKGVELTTYGEALYKRAIVILQETRRARDEIGQMRDGEGGTLSLAVSSAALVVVPDALVAFRARMPRVAVAFNEVGPPYSHEQLDSGRYDFLVQTEYDGEINDGFAHRPLFTLPLAIGARLGHPLRRARSLTELHDAPWLVPGNTGAPANLVKMAFAAHGLPLPRDIISCHSVAVALAIMAKSDALGIFVRPLFEHELLPSHMRMMQLTHELPSARISILARKESPPTPAAECFIECLIEARDAMVASSKAGRSRRKVRAPGIEHD</sequence>
<reference evidence="6 7" key="1">
    <citation type="submission" date="2018-08" db="EMBL/GenBank/DDBJ databases">
        <title>Achromobacter xylosoxidans Genome sequencing and assembly.</title>
        <authorList>
            <person name="Wang R."/>
            <person name="Rensing C."/>
            <person name="Li Y."/>
        </authorList>
    </citation>
    <scope>NUCLEOTIDE SEQUENCE [LARGE SCALE GENOMIC DNA]</scope>
    <source>
        <strain evidence="6 7">GD003A</strain>
    </source>
</reference>
<comment type="caution">
    <text evidence="6">The sequence shown here is derived from an EMBL/GenBank/DDBJ whole genome shotgun (WGS) entry which is preliminary data.</text>
</comment>
<protein>
    <submittedName>
        <fullName evidence="6">LysR family transcriptional regulator</fullName>
    </submittedName>
</protein>
<dbReference type="Gene3D" id="3.40.190.10">
    <property type="entry name" value="Periplasmic binding protein-like II"/>
    <property type="match status" value="1"/>
</dbReference>
<evidence type="ECO:0000256" key="4">
    <source>
        <dbReference type="ARBA" id="ARBA00023163"/>
    </source>
</evidence>
<dbReference type="InterPro" id="IPR050950">
    <property type="entry name" value="HTH-type_LysR_regulators"/>
</dbReference>
<keyword evidence="3" id="KW-0238">DNA-binding</keyword>
<dbReference type="Pfam" id="PF00126">
    <property type="entry name" value="HTH_1"/>
    <property type="match status" value="1"/>
</dbReference>
<dbReference type="PROSITE" id="PS50931">
    <property type="entry name" value="HTH_LYSR"/>
    <property type="match status" value="1"/>
</dbReference>
<dbReference type="PANTHER" id="PTHR30419">
    <property type="entry name" value="HTH-TYPE TRANSCRIPTIONAL REGULATOR YBHD"/>
    <property type="match status" value="1"/>
</dbReference>